<dbReference type="EMBL" id="JANAVB010041416">
    <property type="protein sequence ID" value="KAJ6796299.1"/>
    <property type="molecule type" value="Genomic_DNA"/>
</dbReference>
<feature type="repeat" description="PPR" evidence="2">
    <location>
        <begin position="387"/>
        <end position="421"/>
    </location>
</feature>
<dbReference type="Pfam" id="PF01535">
    <property type="entry name" value="PPR"/>
    <property type="match status" value="3"/>
</dbReference>
<dbReference type="FunFam" id="1.25.40.10:FF:000688">
    <property type="entry name" value="Pentatricopeptide repeat-containing protein"/>
    <property type="match status" value="1"/>
</dbReference>
<dbReference type="InterPro" id="IPR046848">
    <property type="entry name" value="E_motif"/>
</dbReference>
<keyword evidence="4" id="KW-1185">Reference proteome</keyword>
<reference evidence="3" key="1">
    <citation type="journal article" date="2023" name="GigaByte">
        <title>Genome assembly of the bearded iris, Iris pallida Lam.</title>
        <authorList>
            <person name="Bruccoleri R.E."/>
            <person name="Oakeley E.J."/>
            <person name="Faust A.M.E."/>
            <person name="Altorfer M."/>
            <person name="Dessus-Babus S."/>
            <person name="Burckhardt D."/>
            <person name="Oertli M."/>
            <person name="Naumann U."/>
            <person name="Petersen F."/>
            <person name="Wong J."/>
        </authorList>
    </citation>
    <scope>NUCLEOTIDE SEQUENCE</scope>
    <source>
        <strain evidence="3">GSM-AAB239-AS_SAM_17_03QT</strain>
    </source>
</reference>
<dbReference type="Pfam" id="PF13041">
    <property type="entry name" value="PPR_2"/>
    <property type="match status" value="5"/>
</dbReference>
<dbReference type="SUPFAM" id="SSF48452">
    <property type="entry name" value="TPR-like"/>
    <property type="match status" value="1"/>
</dbReference>
<sequence>MSPPTPTPTPAQLSSLVQHYISNKLLPLLHAKSIHSQIIKHPSLSHDTFLYNRLLHLYSQSNATSLNHSLRLFLSIPSPNIFSWNSILSAASRAADAGVACHLFDRMPERNVVSWNTVISALSRTGSERKALDFYYSMLSEGFVPTHFTFASVLSACGSLAGLEDGRRCHGLIAKVGLTENSFVGNALVGMYTKCGCVDDALKLFDSMANPNEVSFTAMMGGLVSSGSANWALRLFARMHRRQVAIDPIAVSSVLGACARAEEDRDRDFDEILLGQSVQALVFKNGFDSDHHVGNSLIDMYAKRGDMASANLVFNSLPVTNVVSWNVLIAGYGQRGDGKKAIQMIESMKQHGFEPDEVTYISLLGACTKAGDVETARRVLNNISSPSVAAWNAVLTGYCQEESYQKALELFRRMQHQHIPPDRTTLAVILTSCSGRGLLGIGKEVHAFSVRCMLQNDMFVASGLVDMYSKCGRIESARNIFDRMPERDVVSWNSMITGFALHSLNKEAFSFFRMMQENGFAPTEFSYASVINSCARLSSSPQGRQIHAQTAQNGYDADIYVGSALIDMYSKCGDVDEAYRFFDCMPTKNIVSWNEMIHGYAQNGLGEKAVAIFEQMLSFKEKPDGVTFISVLTACSHSGLVDEGFNLLKSMEDDYGIEPLADHYTCVIDSLGRAGRLGEAEELVNRMKWKDDPIVWEVLLSSCAVHGEARLGRRAAEELFRLDPENSAPYVLLSNIYAGLGQYKEASNVRALMRDNGVVKDRGYSWIDHKSGVRAFMVDDGEGKLSSNVEVYVS</sequence>
<dbReference type="PANTHER" id="PTHR47926:SF343">
    <property type="entry name" value="PENTACOTRIPEPTIDE-REPEAT REGION OF PRORP DOMAIN-CONTAINING PROTEIN"/>
    <property type="match status" value="1"/>
</dbReference>
<evidence type="ECO:0000313" key="4">
    <source>
        <dbReference type="Proteomes" id="UP001140949"/>
    </source>
</evidence>
<reference evidence="3" key="2">
    <citation type="submission" date="2023-04" db="EMBL/GenBank/DDBJ databases">
        <authorList>
            <person name="Bruccoleri R.E."/>
            <person name="Oakeley E.J."/>
            <person name="Faust A.-M."/>
            <person name="Dessus-Babus S."/>
            <person name="Altorfer M."/>
            <person name="Burckhardt D."/>
            <person name="Oertli M."/>
            <person name="Naumann U."/>
            <person name="Petersen F."/>
            <person name="Wong J."/>
        </authorList>
    </citation>
    <scope>NUCLEOTIDE SEQUENCE</scope>
    <source>
        <strain evidence="3">GSM-AAB239-AS_SAM_17_03QT</strain>
        <tissue evidence="3">Leaf</tissue>
    </source>
</reference>
<dbReference type="AlphaFoldDB" id="A0AAX6DX91"/>
<feature type="repeat" description="PPR" evidence="2">
    <location>
        <begin position="321"/>
        <end position="355"/>
    </location>
</feature>
<dbReference type="Pfam" id="PF12854">
    <property type="entry name" value="PPR_1"/>
    <property type="match status" value="1"/>
</dbReference>
<evidence type="ECO:0000256" key="2">
    <source>
        <dbReference type="PROSITE-ProRule" id="PRU00708"/>
    </source>
</evidence>
<comment type="caution">
    <text evidence="3">The sequence shown here is derived from an EMBL/GenBank/DDBJ whole genome shotgun (WGS) entry which is preliminary data.</text>
</comment>
<dbReference type="PANTHER" id="PTHR47926">
    <property type="entry name" value="PENTATRICOPEPTIDE REPEAT-CONTAINING PROTEIN"/>
    <property type="match status" value="1"/>
</dbReference>
<dbReference type="Gene3D" id="1.25.40.10">
    <property type="entry name" value="Tetratricopeptide repeat domain"/>
    <property type="match status" value="7"/>
</dbReference>
<feature type="repeat" description="PPR" evidence="2">
    <location>
        <begin position="589"/>
        <end position="623"/>
    </location>
</feature>
<gene>
    <name evidence="3" type="ORF">M6B38_223145</name>
</gene>
<evidence type="ECO:0000313" key="3">
    <source>
        <dbReference type="EMBL" id="KAJ6796299.1"/>
    </source>
</evidence>
<dbReference type="GO" id="GO:0003723">
    <property type="term" value="F:RNA binding"/>
    <property type="evidence" value="ECO:0007669"/>
    <property type="project" value="InterPro"/>
</dbReference>
<dbReference type="InterPro" id="IPR002885">
    <property type="entry name" value="PPR_rpt"/>
</dbReference>
<name>A0AAX6DX91_IRIPA</name>
<feature type="repeat" description="PPR" evidence="2">
    <location>
        <begin position="457"/>
        <end position="487"/>
    </location>
</feature>
<dbReference type="NCBIfam" id="TIGR00756">
    <property type="entry name" value="PPR"/>
    <property type="match status" value="8"/>
</dbReference>
<dbReference type="Pfam" id="PF20431">
    <property type="entry name" value="E_motif"/>
    <property type="match status" value="1"/>
</dbReference>
<feature type="repeat" description="PPR" evidence="2">
    <location>
        <begin position="488"/>
        <end position="522"/>
    </location>
</feature>
<dbReference type="Proteomes" id="UP001140949">
    <property type="component" value="Unassembled WGS sequence"/>
</dbReference>
<accession>A0AAX6DX91</accession>
<dbReference type="InterPro" id="IPR011990">
    <property type="entry name" value="TPR-like_helical_dom_sf"/>
</dbReference>
<feature type="repeat" description="PPR" evidence="2">
    <location>
        <begin position="558"/>
        <end position="588"/>
    </location>
</feature>
<dbReference type="PROSITE" id="PS51375">
    <property type="entry name" value="PPR"/>
    <property type="match status" value="8"/>
</dbReference>
<dbReference type="InterPro" id="IPR046960">
    <property type="entry name" value="PPR_At4g14850-like_plant"/>
</dbReference>
<feature type="repeat" description="PPR" evidence="2">
    <location>
        <begin position="212"/>
        <end position="246"/>
    </location>
</feature>
<dbReference type="FunFam" id="1.25.40.10:FF:000344">
    <property type="entry name" value="Pentatricopeptide repeat-containing protein"/>
    <property type="match status" value="2"/>
</dbReference>
<organism evidence="3 4">
    <name type="scientific">Iris pallida</name>
    <name type="common">Sweet iris</name>
    <dbReference type="NCBI Taxonomy" id="29817"/>
    <lineage>
        <taxon>Eukaryota</taxon>
        <taxon>Viridiplantae</taxon>
        <taxon>Streptophyta</taxon>
        <taxon>Embryophyta</taxon>
        <taxon>Tracheophyta</taxon>
        <taxon>Spermatophyta</taxon>
        <taxon>Magnoliopsida</taxon>
        <taxon>Liliopsida</taxon>
        <taxon>Asparagales</taxon>
        <taxon>Iridaceae</taxon>
        <taxon>Iridoideae</taxon>
        <taxon>Irideae</taxon>
        <taxon>Iris</taxon>
    </lineage>
</organism>
<proteinExistence type="predicted"/>
<feature type="repeat" description="PPR" evidence="2">
    <location>
        <begin position="111"/>
        <end position="145"/>
    </location>
</feature>
<evidence type="ECO:0000256" key="1">
    <source>
        <dbReference type="ARBA" id="ARBA00022737"/>
    </source>
</evidence>
<protein>
    <submittedName>
        <fullName evidence="3">Pentatricopeptide repeat-containing protein-like</fullName>
    </submittedName>
</protein>
<keyword evidence="1" id="KW-0677">Repeat</keyword>
<dbReference type="FunFam" id="1.25.40.10:FF:000090">
    <property type="entry name" value="Pentatricopeptide repeat-containing protein, chloroplastic"/>
    <property type="match status" value="1"/>
</dbReference>
<dbReference type="GO" id="GO:0009451">
    <property type="term" value="P:RNA modification"/>
    <property type="evidence" value="ECO:0007669"/>
    <property type="project" value="InterPro"/>
</dbReference>